<evidence type="ECO:0000313" key="2">
    <source>
        <dbReference type="Proteomes" id="UP001336250"/>
    </source>
</evidence>
<name>A0AAW9Q6X2_9BURK</name>
<dbReference type="Gene3D" id="1.10.4200.10">
    <property type="entry name" value="Triphosphoribosyl-dephospho-CoA protein"/>
    <property type="match status" value="1"/>
</dbReference>
<proteinExistence type="predicted"/>
<dbReference type="Pfam" id="PF01874">
    <property type="entry name" value="CitG"/>
    <property type="match status" value="1"/>
</dbReference>
<keyword evidence="2" id="KW-1185">Reference proteome</keyword>
<accession>A0AAW9Q6X2</accession>
<dbReference type="PANTHER" id="PTHR42280:SF1">
    <property type="entry name" value="CITG FAMILY PROTEIN"/>
    <property type="match status" value="1"/>
</dbReference>
<dbReference type="PANTHER" id="PTHR42280">
    <property type="entry name" value="CITG FAMILY PROTEIN"/>
    <property type="match status" value="1"/>
</dbReference>
<dbReference type="GO" id="GO:0046917">
    <property type="term" value="F:triphosphoribosyl-dephospho-CoA synthase activity"/>
    <property type="evidence" value="ECO:0007669"/>
    <property type="project" value="InterPro"/>
</dbReference>
<protein>
    <submittedName>
        <fullName evidence="1">Triphosphoribosyl-dephospho-CoA synthase</fullName>
    </submittedName>
</protein>
<evidence type="ECO:0000313" key="1">
    <source>
        <dbReference type="EMBL" id="MEF7612945.1"/>
    </source>
</evidence>
<dbReference type="EMBL" id="JAZIBG010000009">
    <property type="protein sequence ID" value="MEF7612945.1"/>
    <property type="molecule type" value="Genomic_DNA"/>
</dbReference>
<dbReference type="AlphaFoldDB" id="A0AAW9Q6X2"/>
<sequence length="300" mass="30745">MTTPRSFAEAAFVRACTLDVAVRKPGNVSRVSPGHGMQAAQFIASAEAAAGPLFRTGARVGERIEAAVQASWAAAGCNTNLGIVLLCAPIAAAWESVQAPGCAVTAAGLHAGLRRVLEGLDVQDAAAAFRAIARANPGGLGEAPQQDVHAPPSMGLREAMALAAGRDRIARQYRDGFDDLFGLALAAWPAALSPMAASDSASTAAAVQALYVTLLAAWPDSHIVRKHGEALAHSVMTAAQGWAPREAARWEADPAFAAWDEALKGARINPGTTADLTVATLLLAALCVPAPALGPAWHGT</sequence>
<gene>
    <name evidence="1" type="ORF">V4F39_03410</name>
</gene>
<comment type="caution">
    <text evidence="1">The sequence shown here is derived from an EMBL/GenBank/DDBJ whole genome shotgun (WGS) entry which is preliminary data.</text>
</comment>
<organism evidence="1 2">
    <name type="scientific">Aquincola agrisoli</name>
    <dbReference type="NCBI Taxonomy" id="3119538"/>
    <lineage>
        <taxon>Bacteria</taxon>
        <taxon>Pseudomonadati</taxon>
        <taxon>Pseudomonadota</taxon>
        <taxon>Betaproteobacteria</taxon>
        <taxon>Burkholderiales</taxon>
        <taxon>Sphaerotilaceae</taxon>
        <taxon>Aquincola</taxon>
    </lineage>
</organism>
<dbReference type="GO" id="GO:0005524">
    <property type="term" value="F:ATP binding"/>
    <property type="evidence" value="ECO:0007669"/>
    <property type="project" value="InterPro"/>
</dbReference>
<dbReference type="RefSeq" id="WP_332287857.1">
    <property type="nucleotide sequence ID" value="NZ_JAZIBG010000009.1"/>
</dbReference>
<dbReference type="Proteomes" id="UP001336250">
    <property type="component" value="Unassembled WGS sequence"/>
</dbReference>
<reference evidence="1 2" key="1">
    <citation type="submission" date="2024-02" db="EMBL/GenBank/DDBJ databases">
        <title>Genome sequence of Aquincola sp. MAHUQ-54.</title>
        <authorList>
            <person name="Huq M.A."/>
        </authorList>
    </citation>
    <scope>NUCLEOTIDE SEQUENCE [LARGE SCALE GENOMIC DNA]</scope>
    <source>
        <strain evidence="1 2">MAHUQ-54</strain>
    </source>
</reference>
<dbReference type="InterPro" id="IPR002736">
    <property type="entry name" value="CitG"/>
</dbReference>